<comment type="caution">
    <text evidence="1">The sequence shown here is derived from an EMBL/GenBank/DDBJ whole genome shotgun (WGS) entry which is preliminary data.</text>
</comment>
<dbReference type="AlphaFoldDB" id="A0A822YCB2"/>
<dbReference type="Proteomes" id="UP000607653">
    <property type="component" value="Unassembled WGS sequence"/>
</dbReference>
<gene>
    <name evidence="1" type="ORF">HUJ06_031565</name>
</gene>
<organism evidence="1 2">
    <name type="scientific">Nelumbo nucifera</name>
    <name type="common">Sacred lotus</name>
    <dbReference type="NCBI Taxonomy" id="4432"/>
    <lineage>
        <taxon>Eukaryota</taxon>
        <taxon>Viridiplantae</taxon>
        <taxon>Streptophyta</taxon>
        <taxon>Embryophyta</taxon>
        <taxon>Tracheophyta</taxon>
        <taxon>Spermatophyta</taxon>
        <taxon>Magnoliopsida</taxon>
        <taxon>Proteales</taxon>
        <taxon>Nelumbonaceae</taxon>
        <taxon>Nelumbo</taxon>
    </lineage>
</organism>
<evidence type="ECO:0000313" key="1">
    <source>
        <dbReference type="EMBL" id="DAD30097.1"/>
    </source>
</evidence>
<dbReference type="PANTHER" id="PTHR11439">
    <property type="entry name" value="GAG-POL-RELATED RETROTRANSPOSON"/>
    <property type="match status" value="1"/>
</dbReference>
<dbReference type="EMBL" id="DUZY01000002">
    <property type="protein sequence ID" value="DAD30097.1"/>
    <property type="molecule type" value="Genomic_DNA"/>
</dbReference>
<accession>A0A822YCB2</accession>
<proteinExistence type="predicted"/>
<name>A0A822YCB2_NELNU</name>
<sequence length="102" mass="11623">MQDCKPSPTPMEAQCHFDDTSSPILAYPSSYRKLVSRLVYLTVTRPDLSFVVNCLSQHMHEPRQEHLDAALRIVWYLKGTPLHGISLLSNSNFVLNEYSNSD</sequence>
<evidence type="ECO:0000313" key="2">
    <source>
        <dbReference type="Proteomes" id="UP000607653"/>
    </source>
</evidence>
<protein>
    <recommendedName>
        <fullName evidence="3">Mitochondrial protein</fullName>
    </recommendedName>
</protein>
<reference evidence="1 2" key="1">
    <citation type="journal article" date="2020" name="Mol. Biol. Evol.">
        <title>Distinct Expression and Methylation Patterns for Genes with Different Fates following a Single Whole-Genome Duplication in Flowering Plants.</title>
        <authorList>
            <person name="Shi T."/>
            <person name="Rahmani R.S."/>
            <person name="Gugger P.F."/>
            <person name="Wang M."/>
            <person name="Li H."/>
            <person name="Zhang Y."/>
            <person name="Li Z."/>
            <person name="Wang Q."/>
            <person name="Van de Peer Y."/>
            <person name="Marchal K."/>
            <person name="Chen J."/>
        </authorList>
    </citation>
    <scope>NUCLEOTIDE SEQUENCE [LARGE SCALE GENOMIC DNA]</scope>
    <source>
        <tissue evidence="1">Leaf</tissue>
    </source>
</reference>
<keyword evidence="2" id="KW-1185">Reference proteome</keyword>
<evidence type="ECO:0008006" key="3">
    <source>
        <dbReference type="Google" id="ProtNLM"/>
    </source>
</evidence>
<dbReference type="PANTHER" id="PTHR11439:SF511">
    <property type="match status" value="1"/>
</dbReference>